<dbReference type="eggNOG" id="arCOG02007">
    <property type="taxonomic scope" value="Archaea"/>
</dbReference>
<dbReference type="SUPFAM" id="SSF48208">
    <property type="entry name" value="Six-hairpin glycosidases"/>
    <property type="match status" value="1"/>
</dbReference>
<evidence type="ECO:0000259" key="1">
    <source>
        <dbReference type="Pfam" id="PF03190"/>
    </source>
</evidence>
<dbReference type="HOGENOM" id="CLU_014051_4_1_2"/>
<reference evidence="2 3" key="1">
    <citation type="submission" date="2012-01" db="EMBL/GenBank/DDBJ databases">
        <title>Improved High-Quality Draft sequence of Metallosphaera yellowstonensis MK1.</title>
        <authorList>
            <consortium name="US DOE Joint Genome Institute"/>
            <person name="Lucas S."/>
            <person name="Han J."/>
            <person name="Cheng J.-F."/>
            <person name="Goodwin L."/>
            <person name="Pitluck S."/>
            <person name="Peters L."/>
            <person name="Teshima H."/>
            <person name="Detter J.C."/>
            <person name="Han C."/>
            <person name="Tapia R."/>
            <person name="Land M."/>
            <person name="Hauser L."/>
            <person name="Kyrpides N."/>
            <person name="Kozubal M."/>
            <person name="Macur R.E."/>
            <person name="Jay Z."/>
            <person name="Inskeep W."/>
            <person name="Woyke T."/>
        </authorList>
    </citation>
    <scope>NUCLEOTIDE SEQUENCE [LARGE SCALE GENOMIC DNA]</scope>
    <source>
        <strain evidence="2 3">MK1</strain>
    </source>
</reference>
<dbReference type="InterPro" id="IPR024705">
    <property type="entry name" value="Ssp411"/>
</dbReference>
<keyword evidence="3" id="KW-1185">Reference proteome</keyword>
<dbReference type="EMBL" id="JH597761">
    <property type="protein sequence ID" value="EHP70835.1"/>
    <property type="molecule type" value="Genomic_DNA"/>
</dbReference>
<dbReference type="Gene3D" id="3.40.30.10">
    <property type="entry name" value="Glutaredoxin"/>
    <property type="match status" value="1"/>
</dbReference>
<dbReference type="AlphaFoldDB" id="H2C3L4"/>
<dbReference type="InterPro" id="IPR036249">
    <property type="entry name" value="Thioredoxin-like_sf"/>
</dbReference>
<dbReference type="STRING" id="671065.MetMK1DRAFT_00013390"/>
<dbReference type="OrthoDB" id="28016at2157"/>
<sequence>MNRLKDCHSSFLREAAEQPVDWYPWGEEAFERAKREDKPVLVDVGAVWCHWCHVMDRETYSDPEIALFINTNFVAVKVDRDEMPSLDRKLQRAVSSITGESGWPLTVFMTPEGTVFFGGTYFPPVDMYGRIGMKRLLKEILRIWREERGKIKEAALALMDYSPSASQTPSFDVVETAISSVLSSFDFEYGGLGTGMKFPHPTVDNLLLSYSHWTKDDVDKRLVLFTLKKMYQGGIFDQVGGGFHRYATDREWNVPHFEKLLIDNAELLEDYLNAYLTSGDPQALDALELTLEFVLREMTTEVGFASSVDADSEGEEGGFYVWEKKELMEASGKEWDLVNKVFQLVGEANLPGGVLRLRDDSSDLAKHLGLDVGSFLAHLRRVRETLRTYRDSTRKKPFRDDNLYTYPNCRIAEGIIRAFPLTGMGLKEALRVVGELRRRVSRRLQGGGEGLLEDYASALLASLSAYEVTGDLKYRDLSLSLGEELMSFLKPEGFTDSRDSREVPVMDTPNESPNSLALRGILKLGLIEDRFKVPEETLGKMLGDYYQGPPFYAGIISSIGATQRGLAHVVVIDEGDGLADKLHREALLTYHPLKLVERVRIEDRDLVTPLVRSMIKYGNGSRAYICVGNTCSLPQSEPDKIKLLLKSPSPQ</sequence>
<dbReference type="PANTHER" id="PTHR42899">
    <property type="entry name" value="SPERMATOGENESIS-ASSOCIATED PROTEIN 20"/>
    <property type="match status" value="1"/>
</dbReference>
<dbReference type="SUPFAM" id="SSF52833">
    <property type="entry name" value="Thioredoxin-like"/>
    <property type="match status" value="1"/>
</dbReference>
<accession>H2C3L4</accession>
<dbReference type="PANTHER" id="PTHR42899:SF1">
    <property type="entry name" value="SPERMATOGENESIS-ASSOCIATED PROTEIN 20"/>
    <property type="match status" value="1"/>
</dbReference>
<dbReference type="RefSeq" id="WP_009071715.1">
    <property type="nucleotide sequence ID" value="NZ_JH597761.1"/>
</dbReference>
<dbReference type="CDD" id="cd02955">
    <property type="entry name" value="SSP411"/>
    <property type="match status" value="1"/>
</dbReference>
<dbReference type="Proteomes" id="UP000003980">
    <property type="component" value="Unassembled WGS sequence"/>
</dbReference>
<gene>
    <name evidence="2" type="ORF">MetMK1DRAFT_00013390</name>
</gene>
<proteinExistence type="predicted"/>
<dbReference type="InterPro" id="IPR008928">
    <property type="entry name" value="6-hairpin_glycosidase_sf"/>
</dbReference>
<name>H2C3L4_9CREN</name>
<dbReference type="Pfam" id="PF03190">
    <property type="entry name" value="Thioredox_DsbH"/>
    <property type="match status" value="1"/>
</dbReference>
<dbReference type="InterPro" id="IPR004879">
    <property type="entry name" value="Ssp411-like_TRX"/>
</dbReference>
<evidence type="ECO:0000313" key="2">
    <source>
        <dbReference type="EMBL" id="EHP70835.1"/>
    </source>
</evidence>
<feature type="domain" description="Spermatogenesis-associated protein 20-like TRX" evidence="1">
    <location>
        <begin position="2"/>
        <end position="159"/>
    </location>
</feature>
<protein>
    <submittedName>
        <fullName evidence="2">Thioredoxin domain containing protein</fullName>
    </submittedName>
</protein>
<organism evidence="2 3">
    <name type="scientific">Metallosphaera yellowstonensis MK1</name>
    <dbReference type="NCBI Taxonomy" id="671065"/>
    <lineage>
        <taxon>Archaea</taxon>
        <taxon>Thermoproteota</taxon>
        <taxon>Thermoprotei</taxon>
        <taxon>Sulfolobales</taxon>
        <taxon>Sulfolobaceae</taxon>
        <taxon>Metallosphaera</taxon>
    </lineage>
</organism>
<evidence type="ECO:0000313" key="3">
    <source>
        <dbReference type="Proteomes" id="UP000003980"/>
    </source>
</evidence>
<dbReference type="PIRSF" id="PIRSF006402">
    <property type="entry name" value="UCP006402_thioredoxin"/>
    <property type="match status" value="1"/>
</dbReference>
<dbReference type="GO" id="GO:0005975">
    <property type="term" value="P:carbohydrate metabolic process"/>
    <property type="evidence" value="ECO:0007669"/>
    <property type="project" value="InterPro"/>
</dbReference>